<evidence type="ECO:0000256" key="1">
    <source>
        <dbReference type="SAM" id="Phobius"/>
    </source>
</evidence>
<name>A0A9D7E7Y0_9PROT</name>
<dbReference type="EMBL" id="JADJEV010000004">
    <property type="protein sequence ID" value="MBK6974480.1"/>
    <property type="molecule type" value="Genomic_DNA"/>
</dbReference>
<keyword evidence="1" id="KW-0472">Membrane</keyword>
<sequence length="173" mass="18878">MDDHNRPHGAAAWIGQALLYALFALVIGVFSSWPPYRALGSDQSLIKLSFSHTGQPVSDCKAQTPEELAKLPPNMRAPVRCPRERSPIVVELDIDGAPTVRHTARPSGLSKDGASSVYQRLQVAAGSHRVAVRMKDDVRSTGFAHVREETVSLKPAQILVIDFDTATQKITLQ</sequence>
<dbReference type="AlphaFoldDB" id="A0A9D7E7Y0"/>
<evidence type="ECO:0000313" key="3">
    <source>
        <dbReference type="Proteomes" id="UP000807785"/>
    </source>
</evidence>
<dbReference type="Proteomes" id="UP000807785">
    <property type="component" value="Unassembled WGS sequence"/>
</dbReference>
<keyword evidence="1" id="KW-1133">Transmembrane helix</keyword>
<protein>
    <submittedName>
        <fullName evidence="2">Uncharacterized protein</fullName>
    </submittedName>
</protein>
<reference evidence="2" key="1">
    <citation type="submission" date="2020-10" db="EMBL/GenBank/DDBJ databases">
        <title>Connecting structure to function with the recovery of over 1000 high-quality activated sludge metagenome-assembled genomes encoding full-length rRNA genes using long-read sequencing.</title>
        <authorList>
            <person name="Singleton C.M."/>
            <person name="Petriglieri F."/>
            <person name="Kristensen J.M."/>
            <person name="Kirkegaard R.H."/>
            <person name="Michaelsen T.Y."/>
            <person name="Andersen M.H."/>
            <person name="Karst S.M."/>
            <person name="Dueholm M.S."/>
            <person name="Nielsen P.H."/>
            <person name="Albertsen M."/>
        </authorList>
    </citation>
    <scope>NUCLEOTIDE SEQUENCE</scope>
    <source>
        <strain evidence="2">Bjer_18-Q3-R1-45_BAT3C.347</strain>
    </source>
</reference>
<comment type="caution">
    <text evidence="2">The sequence shown here is derived from an EMBL/GenBank/DDBJ whole genome shotgun (WGS) entry which is preliminary data.</text>
</comment>
<accession>A0A9D7E7Y0</accession>
<feature type="transmembrane region" description="Helical" evidence="1">
    <location>
        <begin position="12"/>
        <end position="33"/>
    </location>
</feature>
<proteinExistence type="predicted"/>
<gene>
    <name evidence="2" type="ORF">IPH26_16570</name>
</gene>
<keyword evidence="1" id="KW-0812">Transmembrane</keyword>
<evidence type="ECO:0000313" key="2">
    <source>
        <dbReference type="EMBL" id="MBK6974480.1"/>
    </source>
</evidence>
<organism evidence="2 3">
    <name type="scientific">Candidatus Methylophosphatis roskildensis</name>
    <dbReference type="NCBI Taxonomy" id="2899263"/>
    <lineage>
        <taxon>Bacteria</taxon>
        <taxon>Pseudomonadati</taxon>
        <taxon>Pseudomonadota</taxon>
        <taxon>Betaproteobacteria</taxon>
        <taxon>Nitrosomonadales</taxon>
        <taxon>Sterolibacteriaceae</taxon>
        <taxon>Candidatus Methylophosphatis</taxon>
    </lineage>
</organism>